<feature type="transmembrane region" description="Helical" evidence="2">
    <location>
        <begin position="54"/>
        <end position="75"/>
    </location>
</feature>
<dbReference type="EMBL" id="JACXAE010000126">
    <property type="protein sequence ID" value="MBD2778452.1"/>
    <property type="molecule type" value="Genomic_DNA"/>
</dbReference>
<dbReference type="Proteomes" id="UP000629098">
    <property type="component" value="Unassembled WGS sequence"/>
</dbReference>
<evidence type="ECO:0000313" key="4">
    <source>
        <dbReference type="Proteomes" id="UP000629098"/>
    </source>
</evidence>
<accession>A0A8J6XRU9</accession>
<gene>
    <name evidence="3" type="ORF">ICL16_42025</name>
</gene>
<evidence type="ECO:0000313" key="3">
    <source>
        <dbReference type="EMBL" id="MBD2778452.1"/>
    </source>
</evidence>
<organism evidence="3 4">
    <name type="scientific">Iningainema tapete BLCC-T55</name>
    <dbReference type="NCBI Taxonomy" id="2748662"/>
    <lineage>
        <taxon>Bacteria</taxon>
        <taxon>Bacillati</taxon>
        <taxon>Cyanobacteriota</taxon>
        <taxon>Cyanophyceae</taxon>
        <taxon>Nostocales</taxon>
        <taxon>Scytonemataceae</taxon>
        <taxon>Iningainema tapete</taxon>
    </lineage>
</organism>
<evidence type="ECO:0000256" key="2">
    <source>
        <dbReference type="SAM" id="Phobius"/>
    </source>
</evidence>
<feature type="compositionally biased region" description="Polar residues" evidence="1">
    <location>
        <begin position="1"/>
        <end position="28"/>
    </location>
</feature>
<keyword evidence="4" id="KW-1185">Reference proteome</keyword>
<evidence type="ECO:0000256" key="1">
    <source>
        <dbReference type="SAM" id="MobiDB-lite"/>
    </source>
</evidence>
<comment type="caution">
    <text evidence="3">The sequence shown here is derived from an EMBL/GenBank/DDBJ whole genome shotgun (WGS) entry which is preliminary data.</text>
</comment>
<keyword evidence="2" id="KW-1133">Transmembrane helix</keyword>
<feature type="region of interest" description="Disordered" evidence="1">
    <location>
        <begin position="1"/>
        <end position="33"/>
    </location>
</feature>
<sequence>MKSQETQTTTENNFSSDNAPETEYWNSNTRKDESVTQVQRDNVMLRKNLPDIRLIIGLTLVIGAFLFVAAIYYGIINP</sequence>
<name>A0A8J6XRU9_9CYAN</name>
<keyword evidence="2" id="KW-0812">Transmembrane</keyword>
<reference evidence="3" key="1">
    <citation type="submission" date="2020-09" db="EMBL/GenBank/DDBJ databases">
        <title>Iningainema tapete sp. nov. (Scytonemataceae, Cyanobacteria) from greenhouses in central Florida (USA) produces two types of nodularin with biosynthetic potential for microcystin-LR and anabaenopeptins.</title>
        <authorList>
            <person name="Berthold D.E."/>
            <person name="Lefler F.W."/>
            <person name="Huang I.-S."/>
            <person name="Abdulla H."/>
            <person name="Zimba P.V."/>
            <person name="Laughinghouse H.D. IV."/>
        </authorList>
    </citation>
    <scope>NUCLEOTIDE SEQUENCE</scope>
    <source>
        <strain evidence="3">BLCCT55</strain>
    </source>
</reference>
<dbReference type="AlphaFoldDB" id="A0A8J6XRU9"/>
<protein>
    <submittedName>
        <fullName evidence="3">Uncharacterized protein</fullName>
    </submittedName>
</protein>
<proteinExistence type="predicted"/>
<keyword evidence="2" id="KW-0472">Membrane</keyword>
<dbReference type="RefSeq" id="WP_190838129.1">
    <property type="nucleotide sequence ID" value="NZ_CAWPPI010000126.1"/>
</dbReference>